<keyword evidence="3" id="KW-1185">Reference proteome</keyword>
<protein>
    <submittedName>
        <fullName evidence="2">GNAT family N-acetyltransferase</fullName>
        <ecNumber evidence="2">2.3.1.-</ecNumber>
    </submittedName>
</protein>
<dbReference type="GO" id="GO:0016746">
    <property type="term" value="F:acyltransferase activity"/>
    <property type="evidence" value="ECO:0007669"/>
    <property type="project" value="UniProtKB-KW"/>
</dbReference>
<name>A0ABY9LIS6_9STRE</name>
<evidence type="ECO:0000313" key="2">
    <source>
        <dbReference type="EMBL" id="WMB28734.1"/>
    </source>
</evidence>
<dbReference type="EC" id="2.3.1.-" evidence="2"/>
<dbReference type="PANTHER" id="PTHR13355:SF11">
    <property type="entry name" value="GLUCOSAMINE 6-PHOSPHATE N-ACETYLTRANSFERASE"/>
    <property type="match status" value="1"/>
</dbReference>
<evidence type="ECO:0000259" key="1">
    <source>
        <dbReference type="PROSITE" id="PS51186"/>
    </source>
</evidence>
<gene>
    <name evidence="2" type="ORF">N1496_04560</name>
</gene>
<accession>A0ABY9LIS6</accession>
<dbReference type="EMBL" id="CP110509">
    <property type="protein sequence ID" value="WMB28734.1"/>
    <property type="molecule type" value="Genomic_DNA"/>
</dbReference>
<dbReference type="RefSeq" id="WP_018366523.1">
    <property type="nucleotide sequence ID" value="NZ_CP104407.1"/>
</dbReference>
<dbReference type="PANTHER" id="PTHR13355">
    <property type="entry name" value="GLUCOSAMINE 6-PHOSPHATE N-ACETYLTRANSFERASE"/>
    <property type="match status" value="1"/>
</dbReference>
<dbReference type="InterPro" id="IPR000182">
    <property type="entry name" value="GNAT_dom"/>
</dbReference>
<dbReference type="PROSITE" id="PS51186">
    <property type="entry name" value="GNAT"/>
    <property type="match status" value="1"/>
</dbReference>
<keyword evidence="2" id="KW-0012">Acyltransferase</keyword>
<dbReference type="CDD" id="cd04301">
    <property type="entry name" value="NAT_SF"/>
    <property type="match status" value="1"/>
</dbReference>
<evidence type="ECO:0000313" key="3">
    <source>
        <dbReference type="Proteomes" id="UP001238096"/>
    </source>
</evidence>
<sequence>MWHIKGYKELSRDDLFAIYKLRVSVFVVEQNCPYQEVDEDDLNCLHAMNWENQRLVAYYRLIPEQEKNLVHLGRVIVAKDFRGTGMGRDLLSHAITSSKKRYPQAKLHAQAQAYLQEFYETFGFKAVSDIYLEDDIAHLDMILQD</sequence>
<keyword evidence="2" id="KW-0808">Transferase</keyword>
<dbReference type="Gene3D" id="3.40.630.30">
    <property type="match status" value="1"/>
</dbReference>
<organism evidence="2 3">
    <name type="scientific">Streptococcus didelphis</name>
    <dbReference type="NCBI Taxonomy" id="102886"/>
    <lineage>
        <taxon>Bacteria</taxon>
        <taxon>Bacillati</taxon>
        <taxon>Bacillota</taxon>
        <taxon>Bacilli</taxon>
        <taxon>Lactobacillales</taxon>
        <taxon>Streptococcaceae</taxon>
        <taxon>Streptococcus</taxon>
    </lineage>
</organism>
<dbReference type="Proteomes" id="UP001238096">
    <property type="component" value="Chromosome"/>
</dbReference>
<dbReference type="SUPFAM" id="SSF55729">
    <property type="entry name" value="Acyl-CoA N-acyltransferases (Nat)"/>
    <property type="match status" value="1"/>
</dbReference>
<dbReference type="Pfam" id="PF13673">
    <property type="entry name" value="Acetyltransf_10"/>
    <property type="match status" value="1"/>
</dbReference>
<proteinExistence type="predicted"/>
<reference evidence="3" key="1">
    <citation type="submission" date="2022-10" db="EMBL/GenBank/DDBJ databases">
        <title>Streptococcus didelphis as causative of fatal infections in opossums (Didelphis albiventris).</title>
        <authorList>
            <person name="Breyer G.M."/>
            <person name="Da Silva M.E.R.J."/>
            <person name="Siqueira F.M."/>
        </authorList>
    </citation>
    <scope>NUCLEOTIDE SEQUENCE [LARGE SCALE GENOMIC DNA]</scope>
    <source>
        <strain evidence="3">LBVP101/21</strain>
    </source>
</reference>
<dbReference type="InterPro" id="IPR039143">
    <property type="entry name" value="GNPNAT1-like"/>
</dbReference>
<feature type="domain" description="N-acetyltransferase" evidence="1">
    <location>
        <begin position="5"/>
        <end position="145"/>
    </location>
</feature>
<dbReference type="InterPro" id="IPR016181">
    <property type="entry name" value="Acyl_CoA_acyltransferase"/>
</dbReference>